<keyword evidence="4 6" id="KW-1133">Transmembrane helix</keyword>
<name>A0ABV6HEH2_9SPHI</name>
<evidence type="ECO:0000256" key="2">
    <source>
        <dbReference type="ARBA" id="ARBA00022475"/>
    </source>
</evidence>
<evidence type="ECO:0000256" key="3">
    <source>
        <dbReference type="ARBA" id="ARBA00022692"/>
    </source>
</evidence>
<evidence type="ECO:0000256" key="4">
    <source>
        <dbReference type="ARBA" id="ARBA00022989"/>
    </source>
</evidence>
<dbReference type="InterPro" id="IPR050250">
    <property type="entry name" value="Macrolide_Exporter_MacB"/>
</dbReference>
<evidence type="ECO:0000256" key="5">
    <source>
        <dbReference type="ARBA" id="ARBA00023136"/>
    </source>
</evidence>
<dbReference type="InterPro" id="IPR025857">
    <property type="entry name" value="MacB_PCD"/>
</dbReference>
<evidence type="ECO:0000259" key="8">
    <source>
        <dbReference type="Pfam" id="PF12704"/>
    </source>
</evidence>
<feature type="transmembrane region" description="Helical" evidence="6">
    <location>
        <begin position="299"/>
        <end position="320"/>
    </location>
</feature>
<evidence type="ECO:0000256" key="1">
    <source>
        <dbReference type="ARBA" id="ARBA00004651"/>
    </source>
</evidence>
<organism evidence="9 10">
    <name type="scientific">Olivibacter oleidegradans</name>
    <dbReference type="NCBI Taxonomy" id="760123"/>
    <lineage>
        <taxon>Bacteria</taxon>
        <taxon>Pseudomonadati</taxon>
        <taxon>Bacteroidota</taxon>
        <taxon>Sphingobacteriia</taxon>
        <taxon>Sphingobacteriales</taxon>
        <taxon>Sphingobacteriaceae</taxon>
        <taxon>Olivibacter</taxon>
    </lineage>
</organism>
<feature type="transmembrane region" description="Helical" evidence="6">
    <location>
        <begin position="691"/>
        <end position="713"/>
    </location>
</feature>
<dbReference type="Proteomes" id="UP001589774">
    <property type="component" value="Unassembled WGS sequence"/>
</dbReference>
<feature type="transmembrane region" description="Helical" evidence="6">
    <location>
        <begin position="440"/>
        <end position="463"/>
    </location>
</feature>
<comment type="caution">
    <text evidence="9">The sequence shown here is derived from an EMBL/GenBank/DDBJ whole genome shotgun (WGS) entry which is preliminary data.</text>
</comment>
<feature type="transmembrane region" description="Helical" evidence="6">
    <location>
        <begin position="392"/>
        <end position="419"/>
    </location>
</feature>
<keyword evidence="10" id="KW-1185">Reference proteome</keyword>
<feature type="transmembrane region" description="Helical" evidence="6">
    <location>
        <begin position="775"/>
        <end position="797"/>
    </location>
</feature>
<reference evidence="9 10" key="1">
    <citation type="submission" date="2024-09" db="EMBL/GenBank/DDBJ databases">
        <authorList>
            <person name="Sun Q."/>
            <person name="Mori K."/>
        </authorList>
    </citation>
    <scope>NUCLEOTIDE SEQUENCE [LARGE SCALE GENOMIC DNA]</scope>
    <source>
        <strain evidence="9 10">CCM 7765</strain>
    </source>
</reference>
<feature type="transmembrane region" description="Helical" evidence="6">
    <location>
        <begin position="743"/>
        <end position="763"/>
    </location>
</feature>
<dbReference type="Pfam" id="PF02687">
    <property type="entry name" value="FtsX"/>
    <property type="match status" value="2"/>
</dbReference>
<dbReference type="PANTHER" id="PTHR30572">
    <property type="entry name" value="MEMBRANE COMPONENT OF TRANSPORTER-RELATED"/>
    <property type="match status" value="1"/>
</dbReference>
<evidence type="ECO:0000313" key="9">
    <source>
        <dbReference type="EMBL" id="MFC0317284.1"/>
    </source>
</evidence>
<feature type="domain" description="MacB-like periplasmic core" evidence="8">
    <location>
        <begin position="20"/>
        <end position="254"/>
    </location>
</feature>
<proteinExistence type="predicted"/>
<feature type="transmembrane region" description="Helical" evidence="6">
    <location>
        <begin position="21"/>
        <end position="43"/>
    </location>
</feature>
<keyword evidence="2" id="KW-1003">Cell membrane</keyword>
<feature type="transmembrane region" description="Helical" evidence="6">
    <location>
        <begin position="345"/>
        <end position="372"/>
    </location>
</feature>
<sequence length="814" mass="91045">MLQNYFVSTWRNLWRHKFFSLVNIVGLAIGISSSLVIAMIVHYEFSFDQFQLDKDRIYRIVLDTKRDGFEGHSAAVPASLAQAAQGEITGIEQVIPIYSFPGDAKADVEVPAGSVNKKTFKKQESIIFTNSDYLALMGYKWLVGNPTIALTQPFQVVLTKSRAGIYFPKKDLQDVPGSTLRYRDIEVSVSGVVDDLEKITDFRSKEFISLPTLEKTSLKDDLMLNVWDDWMGYSNLLVKISPQAQPSQIEQGLNTILAKHSKKEHFFSELHLALQPLSTIHFDERYQGMDIRIAHKPTLYGLIAIAGFLLLLGCINYVNLSTAQASTRAKEVGIRKSIGGNKKQLVVQFLGETFFLTTFATVLSIIIIPLLLQAFSAFIPEGLTFSFLGYPSMLFSVLLIVLLVSVLAGLYPAFVLSGYNPIQVLKNQQLVSLGQSRQALLRKGLTVSQFVIAQFFVISTLIISKQIYFVLHADMGFAKEAILTFRTPRDTIATHRMQFKQRLQAIPGIASVSNGFLAPATAGGAFANVSYFNGKEELKPTVHVRWGDDDFLDLYNIPIIAGRNAIASDSLTEIVVNEQFAKEIGFRQPGEALGQFLKYNDKEVPIVGIVKNFHTQNLHAQLAPLIFQNRWGDIFHVKLRSAHSGEMNWQKTISDMEELFKENYPDGEFNYEFMEDSIKKFYEKEQATASLLNWATGLTILISCLGLLGLVLYTTNSRTKEVGIRKVLGASIVQLISLLAKDFIKLILIAFIVASPLAWWAAHRWLDNFAYKTPVGWWVFLVSGLGMLLLAVLLLSVQTFKAAAANPVNSLRDE</sequence>
<keyword evidence="5 6" id="KW-0472">Membrane</keyword>
<evidence type="ECO:0000313" key="10">
    <source>
        <dbReference type="Proteomes" id="UP001589774"/>
    </source>
</evidence>
<evidence type="ECO:0000259" key="7">
    <source>
        <dbReference type="Pfam" id="PF02687"/>
    </source>
</evidence>
<dbReference type="EMBL" id="JBHLWO010000001">
    <property type="protein sequence ID" value="MFC0317284.1"/>
    <property type="molecule type" value="Genomic_DNA"/>
</dbReference>
<gene>
    <name evidence="9" type="ORF">ACFFI0_03140</name>
</gene>
<evidence type="ECO:0000256" key="6">
    <source>
        <dbReference type="SAM" id="Phobius"/>
    </source>
</evidence>
<protein>
    <submittedName>
        <fullName evidence="9">ABC transporter permease</fullName>
    </submittedName>
</protein>
<dbReference type="PANTHER" id="PTHR30572:SF18">
    <property type="entry name" value="ABC-TYPE MACROLIDE FAMILY EXPORT SYSTEM PERMEASE COMPONENT 2"/>
    <property type="match status" value="1"/>
</dbReference>
<dbReference type="InterPro" id="IPR003838">
    <property type="entry name" value="ABC3_permease_C"/>
</dbReference>
<comment type="subcellular location">
    <subcellularLocation>
        <location evidence="1">Cell membrane</location>
        <topology evidence="1">Multi-pass membrane protein</topology>
    </subcellularLocation>
</comment>
<dbReference type="Pfam" id="PF12704">
    <property type="entry name" value="MacB_PCD"/>
    <property type="match status" value="1"/>
</dbReference>
<accession>A0ABV6HEH2</accession>
<feature type="domain" description="ABC3 transporter permease C-terminal" evidence="7">
    <location>
        <begin position="304"/>
        <end position="421"/>
    </location>
</feature>
<feature type="domain" description="ABC3 transporter permease C-terminal" evidence="7">
    <location>
        <begin position="697"/>
        <end position="807"/>
    </location>
</feature>
<keyword evidence="3 6" id="KW-0812">Transmembrane</keyword>
<dbReference type="RefSeq" id="WP_130854725.1">
    <property type="nucleotide sequence ID" value="NZ_JBHLWO010000001.1"/>
</dbReference>